<protein>
    <submittedName>
        <fullName evidence="1">Uncharacterized protein</fullName>
    </submittedName>
</protein>
<sequence>MYVDNGKWGLPLQNIDNGKWGCPLQNMLRTQSGDAPYKTYVVGSMWGAYCVINDSRGMQIWAVLTVMKESGKKYFVN</sequence>
<proteinExistence type="predicted"/>
<evidence type="ECO:0000313" key="2">
    <source>
        <dbReference type="Proteomes" id="UP001195483"/>
    </source>
</evidence>
<gene>
    <name evidence="1" type="ORF">CHS0354_003718</name>
</gene>
<comment type="caution">
    <text evidence="1">The sequence shown here is derived from an EMBL/GenBank/DDBJ whole genome shotgun (WGS) entry which is preliminary data.</text>
</comment>
<evidence type="ECO:0000313" key="1">
    <source>
        <dbReference type="EMBL" id="KAK3597213.1"/>
    </source>
</evidence>
<dbReference type="AlphaFoldDB" id="A0AAE0SSL4"/>
<accession>A0AAE0SSL4</accession>
<organism evidence="1 2">
    <name type="scientific">Potamilus streckersoni</name>
    <dbReference type="NCBI Taxonomy" id="2493646"/>
    <lineage>
        <taxon>Eukaryota</taxon>
        <taxon>Metazoa</taxon>
        <taxon>Spiralia</taxon>
        <taxon>Lophotrochozoa</taxon>
        <taxon>Mollusca</taxon>
        <taxon>Bivalvia</taxon>
        <taxon>Autobranchia</taxon>
        <taxon>Heteroconchia</taxon>
        <taxon>Palaeoheterodonta</taxon>
        <taxon>Unionida</taxon>
        <taxon>Unionoidea</taxon>
        <taxon>Unionidae</taxon>
        <taxon>Ambleminae</taxon>
        <taxon>Lampsilini</taxon>
        <taxon>Potamilus</taxon>
    </lineage>
</organism>
<dbReference type="Proteomes" id="UP001195483">
    <property type="component" value="Unassembled WGS sequence"/>
</dbReference>
<keyword evidence="2" id="KW-1185">Reference proteome</keyword>
<name>A0AAE0SSL4_9BIVA</name>
<dbReference type="EMBL" id="JAEAOA010000290">
    <property type="protein sequence ID" value="KAK3597213.1"/>
    <property type="molecule type" value="Genomic_DNA"/>
</dbReference>
<reference evidence="1" key="3">
    <citation type="submission" date="2023-05" db="EMBL/GenBank/DDBJ databases">
        <authorList>
            <person name="Smith C.H."/>
        </authorList>
    </citation>
    <scope>NUCLEOTIDE SEQUENCE</scope>
    <source>
        <strain evidence="1">CHS0354</strain>
        <tissue evidence="1">Mantle</tissue>
    </source>
</reference>
<reference evidence="1" key="1">
    <citation type="journal article" date="2021" name="Genome Biol. Evol.">
        <title>A High-Quality Reference Genome for a Parasitic Bivalve with Doubly Uniparental Inheritance (Bivalvia: Unionida).</title>
        <authorList>
            <person name="Smith C.H."/>
        </authorList>
    </citation>
    <scope>NUCLEOTIDE SEQUENCE</scope>
    <source>
        <strain evidence="1">CHS0354</strain>
    </source>
</reference>
<reference evidence="1" key="2">
    <citation type="journal article" date="2021" name="Genome Biol. Evol.">
        <title>Developing a high-quality reference genome for a parasitic bivalve with doubly uniparental inheritance (Bivalvia: Unionida).</title>
        <authorList>
            <person name="Smith C.H."/>
        </authorList>
    </citation>
    <scope>NUCLEOTIDE SEQUENCE</scope>
    <source>
        <strain evidence="1">CHS0354</strain>
        <tissue evidence="1">Mantle</tissue>
    </source>
</reference>